<evidence type="ECO:0000313" key="5">
    <source>
        <dbReference type="EMBL" id="WAS99561.1"/>
    </source>
</evidence>
<evidence type="ECO:0000259" key="4">
    <source>
        <dbReference type="Pfam" id="PF02826"/>
    </source>
</evidence>
<keyword evidence="2" id="KW-0520">NAD</keyword>
<accession>A0ABY7HJT5</accession>
<dbReference type="Pfam" id="PF02826">
    <property type="entry name" value="2-Hacid_dh_C"/>
    <property type="match status" value="1"/>
</dbReference>
<dbReference type="Proteomes" id="UP001164459">
    <property type="component" value="Chromosome"/>
</dbReference>
<dbReference type="EMBL" id="CP114040">
    <property type="protein sequence ID" value="WAS99561.1"/>
    <property type="molecule type" value="Genomic_DNA"/>
</dbReference>
<feature type="domain" description="D-isomer specific 2-hydroxyacid dehydrogenase NAD-binding" evidence="4">
    <location>
        <begin position="3"/>
        <end position="51"/>
    </location>
</feature>
<dbReference type="InterPro" id="IPR036291">
    <property type="entry name" value="NAD(P)-bd_dom_sf"/>
</dbReference>
<evidence type="ECO:0000256" key="3">
    <source>
        <dbReference type="SAM" id="MobiDB-lite"/>
    </source>
</evidence>
<dbReference type="PANTHER" id="PTHR43333">
    <property type="entry name" value="2-HACID_DH_C DOMAIN-CONTAINING PROTEIN"/>
    <property type="match status" value="1"/>
</dbReference>
<organism evidence="5 6">
    <name type="scientific">Nannocystis punicea</name>
    <dbReference type="NCBI Taxonomy" id="2995304"/>
    <lineage>
        <taxon>Bacteria</taxon>
        <taxon>Pseudomonadati</taxon>
        <taxon>Myxococcota</taxon>
        <taxon>Polyangia</taxon>
        <taxon>Nannocystales</taxon>
        <taxon>Nannocystaceae</taxon>
        <taxon>Nannocystis</taxon>
    </lineage>
</organism>
<dbReference type="PANTHER" id="PTHR43333:SF1">
    <property type="entry name" value="D-ISOMER SPECIFIC 2-HYDROXYACID DEHYDROGENASE NAD-BINDING DOMAIN-CONTAINING PROTEIN"/>
    <property type="match status" value="1"/>
</dbReference>
<dbReference type="InterPro" id="IPR006140">
    <property type="entry name" value="D-isomer_DH_NAD-bd"/>
</dbReference>
<reference evidence="5" key="1">
    <citation type="submission" date="2022-11" db="EMBL/GenBank/DDBJ databases">
        <title>Minimal conservation of predation-associated metabolite biosynthetic gene clusters underscores biosynthetic potential of Myxococcota including descriptions for ten novel species: Archangium lansinium sp. nov., Myxococcus landrumus sp. nov., Nannocystis bai.</title>
        <authorList>
            <person name="Ahearne A."/>
            <person name="Stevens C."/>
            <person name="Dowd S."/>
        </authorList>
    </citation>
    <scope>NUCLEOTIDE SEQUENCE</scope>
    <source>
        <strain evidence="5">Fl3</strain>
    </source>
</reference>
<evidence type="ECO:0000313" key="6">
    <source>
        <dbReference type="Proteomes" id="UP001164459"/>
    </source>
</evidence>
<sequence>MLSRAASFDEDALVEQLQRGVLRRASLDVTEPEPSPADSALWSAANSLLTP</sequence>
<dbReference type="SUPFAM" id="SSF51735">
    <property type="entry name" value="NAD(P)-binding Rossmann-fold domains"/>
    <property type="match status" value="1"/>
</dbReference>
<proteinExistence type="predicted"/>
<evidence type="ECO:0000256" key="2">
    <source>
        <dbReference type="ARBA" id="ARBA00023027"/>
    </source>
</evidence>
<gene>
    <name evidence="5" type="ORF">O0S08_48730</name>
</gene>
<dbReference type="Gene3D" id="3.40.50.720">
    <property type="entry name" value="NAD(P)-binding Rossmann-like Domain"/>
    <property type="match status" value="1"/>
</dbReference>
<keyword evidence="6" id="KW-1185">Reference proteome</keyword>
<name>A0ABY7HJT5_9BACT</name>
<feature type="region of interest" description="Disordered" evidence="3">
    <location>
        <begin position="28"/>
        <end position="51"/>
    </location>
</feature>
<protein>
    <submittedName>
        <fullName evidence="5">NAD(P)-dependent oxidoreductase</fullName>
    </submittedName>
</protein>
<keyword evidence="1" id="KW-0560">Oxidoreductase</keyword>
<evidence type="ECO:0000256" key="1">
    <source>
        <dbReference type="ARBA" id="ARBA00023002"/>
    </source>
</evidence>
<dbReference type="RefSeq" id="WP_269041922.1">
    <property type="nucleotide sequence ID" value="NZ_CP114040.1"/>
</dbReference>